<dbReference type="AlphaFoldDB" id="A0A9J6P9R4"/>
<proteinExistence type="predicted"/>
<gene>
    <name evidence="2" type="ORF">KDK92_22715</name>
</gene>
<dbReference type="Proteomes" id="UP001056429">
    <property type="component" value="Unassembled WGS sequence"/>
</dbReference>
<dbReference type="EMBL" id="JAGSOJ010000006">
    <property type="protein sequence ID" value="MCM1992537.1"/>
    <property type="molecule type" value="Genomic_DNA"/>
</dbReference>
<feature type="domain" description="DUF7669" evidence="1">
    <location>
        <begin position="7"/>
        <end position="66"/>
    </location>
</feature>
<evidence type="ECO:0000259" key="1">
    <source>
        <dbReference type="Pfam" id="PF24706"/>
    </source>
</evidence>
<dbReference type="InterPro" id="IPR056086">
    <property type="entry name" value="DUF7669"/>
</dbReference>
<comment type="caution">
    <text evidence="2">The sequence shown here is derived from an EMBL/GenBank/DDBJ whole genome shotgun (WGS) entry which is preliminary data.</text>
</comment>
<reference evidence="2" key="2">
    <citation type="submission" date="2021-04" db="EMBL/GenBank/DDBJ databases">
        <authorList>
            <person name="Dong X."/>
        </authorList>
    </citation>
    <scope>NUCLEOTIDE SEQUENCE</scope>
    <source>
        <strain evidence="2">ZWT</strain>
    </source>
</reference>
<organism evidence="2 3">
    <name type="scientific">Oceanirhabdus seepicola</name>
    <dbReference type="NCBI Taxonomy" id="2828781"/>
    <lineage>
        <taxon>Bacteria</taxon>
        <taxon>Bacillati</taxon>
        <taxon>Bacillota</taxon>
        <taxon>Clostridia</taxon>
        <taxon>Eubacteriales</taxon>
        <taxon>Clostridiaceae</taxon>
        <taxon>Oceanirhabdus</taxon>
    </lineage>
</organism>
<dbReference type="Pfam" id="PF24706">
    <property type="entry name" value="DUF7669"/>
    <property type="match status" value="1"/>
</dbReference>
<evidence type="ECO:0000313" key="3">
    <source>
        <dbReference type="Proteomes" id="UP001056429"/>
    </source>
</evidence>
<name>A0A9J6P9R4_9CLOT</name>
<sequence length="67" mass="7979">MAIITEKNKNEFTIDEVLDYMQENKTRYKETTIRTHIAFKCCKNSLDNHGTTYEDFERVGRGLYKLL</sequence>
<accession>A0A9J6P9R4</accession>
<dbReference type="RefSeq" id="WP_250861700.1">
    <property type="nucleotide sequence ID" value="NZ_JAGSOJ010000006.1"/>
</dbReference>
<evidence type="ECO:0000313" key="2">
    <source>
        <dbReference type="EMBL" id="MCM1992537.1"/>
    </source>
</evidence>
<protein>
    <recommendedName>
        <fullName evidence="1">DUF7669 domain-containing protein</fullName>
    </recommendedName>
</protein>
<reference evidence="2" key="1">
    <citation type="journal article" date="2021" name="mSystems">
        <title>Bacteria and Archaea Synergistically Convert Glycine Betaine to Biogenic Methane in the Formosa Cold Seep of the South China Sea.</title>
        <authorList>
            <person name="Li L."/>
            <person name="Zhang W."/>
            <person name="Zhang S."/>
            <person name="Song L."/>
            <person name="Sun Q."/>
            <person name="Zhang H."/>
            <person name="Xiang H."/>
            <person name="Dong X."/>
        </authorList>
    </citation>
    <scope>NUCLEOTIDE SEQUENCE</scope>
    <source>
        <strain evidence="2">ZWT</strain>
    </source>
</reference>
<keyword evidence="3" id="KW-1185">Reference proteome</keyword>